<name>A0A5S6R542_TRIMR</name>
<feature type="compositionally biased region" description="Basic residues" evidence="1">
    <location>
        <begin position="23"/>
        <end position="33"/>
    </location>
</feature>
<evidence type="ECO:0000313" key="3">
    <source>
        <dbReference type="WBParaSite" id="TMUE_3000014327.1"/>
    </source>
</evidence>
<feature type="compositionally biased region" description="Basic and acidic residues" evidence="1">
    <location>
        <begin position="59"/>
        <end position="69"/>
    </location>
</feature>
<sequence>MEMEQRDPVRGPPYPLVLARPFHRPAHTLRRPQPHSPQEGLGPTLGMAGIKHPQQRCQVVKEHNAYTPE</sequence>
<evidence type="ECO:0000256" key="1">
    <source>
        <dbReference type="SAM" id="MobiDB-lite"/>
    </source>
</evidence>
<protein>
    <submittedName>
        <fullName evidence="3">Uncharacterized protein</fullName>
    </submittedName>
</protein>
<dbReference type="Proteomes" id="UP000046395">
    <property type="component" value="Unassembled WGS sequence"/>
</dbReference>
<organism evidence="2 3">
    <name type="scientific">Trichuris muris</name>
    <name type="common">Mouse whipworm</name>
    <dbReference type="NCBI Taxonomy" id="70415"/>
    <lineage>
        <taxon>Eukaryota</taxon>
        <taxon>Metazoa</taxon>
        <taxon>Ecdysozoa</taxon>
        <taxon>Nematoda</taxon>
        <taxon>Enoplea</taxon>
        <taxon>Dorylaimia</taxon>
        <taxon>Trichinellida</taxon>
        <taxon>Trichuridae</taxon>
        <taxon>Trichuris</taxon>
    </lineage>
</organism>
<keyword evidence="2" id="KW-1185">Reference proteome</keyword>
<proteinExistence type="predicted"/>
<reference evidence="3" key="1">
    <citation type="submission" date="2019-12" db="UniProtKB">
        <authorList>
            <consortium name="WormBaseParasite"/>
        </authorList>
    </citation>
    <scope>IDENTIFICATION</scope>
</reference>
<evidence type="ECO:0000313" key="2">
    <source>
        <dbReference type="Proteomes" id="UP000046395"/>
    </source>
</evidence>
<feature type="region of interest" description="Disordered" evidence="1">
    <location>
        <begin position="23"/>
        <end position="69"/>
    </location>
</feature>
<dbReference type="AlphaFoldDB" id="A0A5S6R542"/>
<dbReference type="WBParaSite" id="TMUE_3000014327.1">
    <property type="protein sequence ID" value="TMUE_3000014327.1"/>
    <property type="gene ID" value="WBGene00295290"/>
</dbReference>
<accession>A0A5S6R542</accession>